<evidence type="ECO:0008006" key="3">
    <source>
        <dbReference type="Google" id="ProtNLM"/>
    </source>
</evidence>
<keyword evidence="2" id="KW-1185">Reference proteome</keyword>
<dbReference type="PANTHER" id="PTHR11439:SF467">
    <property type="entry name" value="INTEGRASE CATALYTIC DOMAIN-CONTAINING PROTEIN"/>
    <property type="match status" value="1"/>
</dbReference>
<dbReference type="EMBL" id="WJXA01000319">
    <property type="protein sequence ID" value="KAF7113220.1"/>
    <property type="molecule type" value="Genomic_DNA"/>
</dbReference>
<name>A0A834L2G7_RHOSS</name>
<evidence type="ECO:0000313" key="1">
    <source>
        <dbReference type="EMBL" id="KAF7113220.1"/>
    </source>
</evidence>
<dbReference type="PANTHER" id="PTHR11439">
    <property type="entry name" value="GAG-POL-RELATED RETROTRANSPOSON"/>
    <property type="match status" value="1"/>
</dbReference>
<protein>
    <recommendedName>
        <fullName evidence="3">Retrovirus-related Pol polyprotein from transposon TNT 1-94</fullName>
    </recommendedName>
</protein>
<accession>A0A834L2G7</accession>
<gene>
    <name evidence="1" type="ORF">RHSIM_RhsimUnG0147800</name>
</gene>
<reference evidence="1" key="1">
    <citation type="submission" date="2019-11" db="EMBL/GenBank/DDBJ databases">
        <authorList>
            <person name="Liu Y."/>
            <person name="Hou J."/>
            <person name="Li T.-Q."/>
            <person name="Guan C.-H."/>
            <person name="Wu X."/>
            <person name="Wu H.-Z."/>
            <person name="Ling F."/>
            <person name="Zhang R."/>
            <person name="Shi X.-G."/>
            <person name="Ren J.-P."/>
            <person name="Chen E.-F."/>
            <person name="Sun J.-M."/>
        </authorList>
    </citation>
    <scope>NUCLEOTIDE SEQUENCE</scope>
    <source>
        <strain evidence="1">Adult_tree_wgs_1</strain>
        <tissue evidence="1">Leaves</tissue>
    </source>
</reference>
<comment type="caution">
    <text evidence="1">The sequence shown here is derived from an EMBL/GenBank/DDBJ whole genome shotgun (WGS) entry which is preliminary data.</text>
</comment>
<organism evidence="1 2">
    <name type="scientific">Rhododendron simsii</name>
    <name type="common">Sims's rhododendron</name>
    <dbReference type="NCBI Taxonomy" id="118357"/>
    <lineage>
        <taxon>Eukaryota</taxon>
        <taxon>Viridiplantae</taxon>
        <taxon>Streptophyta</taxon>
        <taxon>Embryophyta</taxon>
        <taxon>Tracheophyta</taxon>
        <taxon>Spermatophyta</taxon>
        <taxon>Magnoliopsida</taxon>
        <taxon>eudicotyledons</taxon>
        <taxon>Gunneridae</taxon>
        <taxon>Pentapetalae</taxon>
        <taxon>asterids</taxon>
        <taxon>Ericales</taxon>
        <taxon>Ericaceae</taxon>
        <taxon>Ericoideae</taxon>
        <taxon>Rhodoreae</taxon>
        <taxon>Rhododendron</taxon>
    </lineage>
</organism>
<sequence>MWRTPHCNSSNIDRDIMTNALVGYSDSDFVGCQDFRKSTLGYVFMLAGGVVLWKSAKETIVASSTMEAEFIACFEASSQAVWLKNFITGL</sequence>
<evidence type="ECO:0000313" key="2">
    <source>
        <dbReference type="Proteomes" id="UP000626092"/>
    </source>
</evidence>
<dbReference type="AlphaFoldDB" id="A0A834L2G7"/>
<dbReference type="OrthoDB" id="1645289at2759"/>
<dbReference type="Proteomes" id="UP000626092">
    <property type="component" value="Unassembled WGS sequence"/>
</dbReference>
<dbReference type="CDD" id="cd09272">
    <property type="entry name" value="RNase_HI_RT_Ty1"/>
    <property type="match status" value="1"/>
</dbReference>
<proteinExistence type="predicted"/>